<keyword evidence="4" id="KW-0648">Protein biosynthesis</keyword>
<dbReference type="CDD" id="cd11561">
    <property type="entry name" value="W2_eIF5"/>
    <property type="match status" value="1"/>
</dbReference>
<dbReference type="Proteomes" id="UP000053664">
    <property type="component" value="Unassembled WGS sequence"/>
</dbReference>
<dbReference type="FunFam" id="3.30.30.170:FF:000002">
    <property type="entry name" value="Eukaryotic translation initiation factor 5"/>
    <property type="match status" value="1"/>
</dbReference>
<dbReference type="Gene3D" id="2.20.25.350">
    <property type="match status" value="1"/>
</dbReference>
<dbReference type="InterPro" id="IPR045196">
    <property type="entry name" value="IF2/IF5"/>
</dbReference>
<dbReference type="KEGG" id="pfp:PFL1_05249"/>
<evidence type="ECO:0000256" key="4">
    <source>
        <dbReference type="ARBA" id="ARBA00022917"/>
    </source>
</evidence>
<dbReference type="InterPro" id="IPR016024">
    <property type="entry name" value="ARM-type_fold"/>
</dbReference>
<dbReference type="eggNOG" id="KOG2767">
    <property type="taxonomic scope" value="Eukaryota"/>
</dbReference>
<dbReference type="GO" id="GO:0005092">
    <property type="term" value="F:GDP-dissociation inhibitor activity"/>
    <property type="evidence" value="ECO:0007669"/>
    <property type="project" value="TreeGrafter"/>
</dbReference>
<organism evidence="8 9">
    <name type="scientific">Pseudozyma flocculosa PF-1</name>
    <dbReference type="NCBI Taxonomy" id="1277687"/>
    <lineage>
        <taxon>Eukaryota</taxon>
        <taxon>Fungi</taxon>
        <taxon>Dikarya</taxon>
        <taxon>Basidiomycota</taxon>
        <taxon>Ustilaginomycotina</taxon>
        <taxon>Ustilaginomycetes</taxon>
        <taxon>Ustilaginales</taxon>
        <taxon>Ustilaginaceae</taxon>
        <taxon>Pseudozyma</taxon>
    </lineage>
</organism>
<dbReference type="PANTHER" id="PTHR23001">
    <property type="entry name" value="EUKARYOTIC TRANSLATION INITIATION FACTOR"/>
    <property type="match status" value="1"/>
</dbReference>
<protein>
    <recommendedName>
        <fullName evidence="7">W2 domain-containing protein</fullName>
    </recommendedName>
</protein>
<feature type="compositionally biased region" description="Acidic residues" evidence="6">
    <location>
        <begin position="388"/>
        <end position="405"/>
    </location>
</feature>
<dbReference type="PANTHER" id="PTHR23001:SF7">
    <property type="entry name" value="EUKARYOTIC TRANSLATION INITIATION FACTOR 5"/>
    <property type="match status" value="1"/>
</dbReference>
<dbReference type="InterPro" id="IPR016190">
    <property type="entry name" value="Transl_init_fac_IF2/IF5_Zn-bd"/>
</dbReference>
<evidence type="ECO:0000313" key="9">
    <source>
        <dbReference type="Proteomes" id="UP000053664"/>
    </source>
</evidence>
<dbReference type="PROSITE" id="PS51363">
    <property type="entry name" value="W2"/>
    <property type="match status" value="1"/>
</dbReference>
<evidence type="ECO:0000256" key="5">
    <source>
        <dbReference type="ARBA" id="ARBA00023134"/>
    </source>
</evidence>
<dbReference type="GO" id="GO:0001732">
    <property type="term" value="P:formation of cytoplasmic translation initiation complex"/>
    <property type="evidence" value="ECO:0007669"/>
    <property type="project" value="TreeGrafter"/>
</dbReference>
<name>A0A061H3E1_9BASI</name>
<comment type="similarity">
    <text evidence="1">Belongs to the eIF-2-beta/eIF-5 family.</text>
</comment>
<gene>
    <name evidence="8" type="ORF">PFL1_05249</name>
</gene>
<feature type="domain" description="W2" evidence="7">
    <location>
        <begin position="234"/>
        <end position="397"/>
    </location>
</feature>
<dbReference type="Gene3D" id="1.25.40.180">
    <property type="match status" value="1"/>
</dbReference>
<keyword evidence="5" id="KW-0342">GTP-binding</keyword>
<dbReference type="InterPro" id="IPR003307">
    <property type="entry name" value="W2_domain"/>
</dbReference>
<feature type="compositionally biased region" description="Acidic residues" evidence="6">
    <location>
        <begin position="419"/>
        <end position="429"/>
    </location>
</feature>
<dbReference type="GO" id="GO:0071074">
    <property type="term" value="F:eukaryotic initiation factor eIF2 binding"/>
    <property type="evidence" value="ECO:0007669"/>
    <property type="project" value="TreeGrafter"/>
</dbReference>
<dbReference type="SUPFAM" id="SSF48371">
    <property type="entry name" value="ARM repeat"/>
    <property type="match status" value="1"/>
</dbReference>
<dbReference type="RefSeq" id="XP_007880968.1">
    <property type="nucleotide sequence ID" value="XM_007882777.1"/>
</dbReference>
<evidence type="ECO:0000256" key="6">
    <source>
        <dbReference type="SAM" id="MobiDB-lite"/>
    </source>
</evidence>
<dbReference type="SUPFAM" id="SSF75689">
    <property type="entry name" value="Zinc-binding domain of translation initiation factor 2 beta"/>
    <property type="match status" value="1"/>
</dbReference>
<dbReference type="EMBL" id="KE361640">
    <property type="protein sequence ID" value="EPQ27327.1"/>
    <property type="molecule type" value="Genomic_DNA"/>
</dbReference>
<evidence type="ECO:0000259" key="7">
    <source>
        <dbReference type="PROSITE" id="PS51363"/>
    </source>
</evidence>
<dbReference type="InterPro" id="IPR016189">
    <property type="entry name" value="Transl_init_fac_IF2/IF5_N"/>
</dbReference>
<feature type="region of interest" description="Disordered" evidence="6">
    <location>
        <begin position="142"/>
        <end position="204"/>
    </location>
</feature>
<dbReference type="Pfam" id="PF02020">
    <property type="entry name" value="W2"/>
    <property type="match status" value="1"/>
</dbReference>
<dbReference type="SMART" id="SM00515">
    <property type="entry name" value="eIF5C"/>
    <property type="match status" value="1"/>
</dbReference>
<dbReference type="GO" id="GO:0005829">
    <property type="term" value="C:cytosol"/>
    <property type="evidence" value="ECO:0007669"/>
    <property type="project" value="TreeGrafter"/>
</dbReference>
<dbReference type="FunFam" id="2.20.25.350:FF:000001">
    <property type="entry name" value="Eukaryotic translation initiation factor 5"/>
    <property type="match status" value="1"/>
</dbReference>
<keyword evidence="3" id="KW-0547">Nucleotide-binding</keyword>
<dbReference type="AlphaFoldDB" id="A0A061H3E1"/>
<dbReference type="GeneID" id="19319345"/>
<dbReference type="HOGENOM" id="CLU_026663_1_0_1"/>
<evidence type="ECO:0000256" key="2">
    <source>
        <dbReference type="ARBA" id="ARBA00022540"/>
    </source>
</evidence>
<dbReference type="Gene3D" id="3.30.30.170">
    <property type="match status" value="1"/>
</dbReference>
<sequence length="429" mass="47153">MAVVNIRRDVEDKFYRYRMPLLQTKIEGRGNGIKTVIPNMSEIARSLSRPPTYPTKFFGCELGAQTSFDDKTDRYIVNGAHEAPRLRELLDGFIDKFVLCGSCKNPETALKITKDGDVLRDCKACGKRTGVDMKHKLTTFIIKHPPPKKAKGTKGAGKAGGQDAGDGGDGSDDELTKRIKAEAADIPTAEQRAANGGGDDDWSVDTSEEAVAARVKALEGNMKTSLVLGDDEDEEDEESPYGIFGQWLLDNRKGGEEGREATPAEVYKKAQELGIDKKHKAVQVLFQGLFTEDAPQEIEKYAAVLVKMVTSEKHQKSLLGGLERLAGVQYPSLVPNGVPKMLMQLYQIDVLDEEFVKSWGTHVSKKYVDKDTSKKVRRAAAPFLEWLDQAESDDDDDDDDDEDTEGEAKANGAKKAGDDADDDSDLDDL</sequence>
<feature type="compositionally biased region" description="Gly residues" evidence="6">
    <location>
        <begin position="154"/>
        <end position="168"/>
    </location>
</feature>
<evidence type="ECO:0000313" key="8">
    <source>
        <dbReference type="EMBL" id="EPQ27327.1"/>
    </source>
</evidence>
<dbReference type="GO" id="GO:0005525">
    <property type="term" value="F:GTP binding"/>
    <property type="evidence" value="ECO:0007669"/>
    <property type="project" value="UniProtKB-KW"/>
</dbReference>
<dbReference type="OrthoDB" id="10250831at2759"/>
<dbReference type="InterPro" id="IPR002735">
    <property type="entry name" value="Transl_init_fac_IF2/IF5_dom"/>
</dbReference>
<keyword evidence="2" id="KW-0396">Initiation factor</keyword>
<dbReference type="SMART" id="SM00653">
    <property type="entry name" value="eIF2B_5"/>
    <property type="match status" value="1"/>
</dbReference>
<dbReference type="Pfam" id="PF01873">
    <property type="entry name" value="eIF-5_eIF-2B"/>
    <property type="match status" value="1"/>
</dbReference>
<feature type="compositionally biased region" description="Basic and acidic residues" evidence="6">
    <location>
        <begin position="174"/>
        <end position="183"/>
    </location>
</feature>
<dbReference type="SUPFAM" id="SSF100966">
    <property type="entry name" value="Translation initiation factor 2 beta, aIF2beta, N-terminal domain"/>
    <property type="match status" value="1"/>
</dbReference>
<reference evidence="8 9" key="1">
    <citation type="journal article" date="2013" name="Plant Cell">
        <title>The transition from a phytopathogenic smut ancestor to an anamorphic biocontrol agent deciphered by comparative whole-genome analysis.</title>
        <authorList>
            <person name="Lefebvre F."/>
            <person name="Joly D.L."/>
            <person name="Labbe C."/>
            <person name="Teichmann B."/>
            <person name="Linning R."/>
            <person name="Belzile F."/>
            <person name="Bakkeren G."/>
            <person name="Belanger R.R."/>
        </authorList>
    </citation>
    <scope>NUCLEOTIDE SEQUENCE [LARGE SCALE GENOMIC DNA]</scope>
    <source>
        <strain evidence="8 9">PF-1</strain>
    </source>
</reference>
<evidence type="ECO:0000256" key="1">
    <source>
        <dbReference type="ARBA" id="ARBA00010397"/>
    </source>
</evidence>
<evidence type="ECO:0000256" key="3">
    <source>
        <dbReference type="ARBA" id="ARBA00022741"/>
    </source>
</evidence>
<dbReference type="GO" id="GO:0003743">
    <property type="term" value="F:translation initiation factor activity"/>
    <property type="evidence" value="ECO:0007669"/>
    <property type="project" value="UniProtKB-KW"/>
</dbReference>
<feature type="region of interest" description="Disordered" evidence="6">
    <location>
        <begin position="386"/>
        <end position="429"/>
    </location>
</feature>
<accession>A0A061H3E1</accession>
<dbReference type="FunFam" id="1.25.40.180:FF:000031">
    <property type="entry name" value="Eukaryotic translation initiation factor 5"/>
    <property type="match status" value="1"/>
</dbReference>
<proteinExistence type="inferred from homology"/>